<proteinExistence type="predicted"/>
<gene>
    <name evidence="9" type="ORF">R5R35_013658</name>
</gene>
<evidence type="ECO:0000313" key="9">
    <source>
        <dbReference type="EMBL" id="KAK7868372.1"/>
    </source>
</evidence>
<protein>
    <submittedName>
        <fullName evidence="9">Uncharacterized protein</fullName>
    </submittedName>
</protein>
<dbReference type="PANTHER" id="PTHR13289">
    <property type="entry name" value="PROTEIN PHOSPHATASE 1-BINDING PROTEIN BIFOCAL"/>
    <property type="match status" value="1"/>
</dbReference>
<comment type="subcellular location">
    <subcellularLocation>
        <location evidence="1">Nucleus membrane</location>
        <topology evidence="1">Multi-pass membrane protein</topology>
    </subcellularLocation>
    <subcellularLocation>
        <location evidence="2">Rough endoplasmic reticulum membrane</location>
        <topology evidence="2">Multi-pass membrane protein</topology>
    </subcellularLocation>
</comment>
<evidence type="ECO:0000256" key="5">
    <source>
        <dbReference type="ARBA" id="ARBA00022989"/>
    </source>
</evidence>
<sequence>MATVSSQDNSALVDQTVPQWKRELILRRRALVRTLPAGNTTVKLTRPSVVAAVRQPEQGTATENVIGKQQHCGTTVLASNKGILDQERADFNPRGRISDSSSTAAAAAVVGNMRLVEHIADAGAELVINGVSVDNSSINLDSSSVKTCSKMGEETSAKKMCSASRPVIDNGVLLSENNNCSHPPDDGQSDSSEELEYGPGIVNKLRSKYLSMTLRENQNKGVRPSLVNLRRATSLENMLDSEGLDAGKPQIKAQPRFVKKEDANKTTAKPQKTSQHHQRYRGISRGNDSLKRARSVEALCRNELKGNIMNRGAFRHPVKSGVIDINKNSAPVIKPLVNEDIIIVENTAKNNKKTTDIKTSPQVPKMRTASVAPETELPPPDVVKTTMKIFEGSPGHKVSFPHKTGNICPKGNAKPALPPKLNAEKVQQKCLNKSPPRRGLAPSPELRPFSPPNRLLLSPDNSSTPPLSPSSPTPGIRKLKSPSPTIESKQALFMFKEASESEQFVPQQVISNGKASSVKTSVEGESSDEDIGDGAVKTVPQTVLENIRKDGLSLEFSFNRGGKNSNEKIKSYLPSVKNSVQNEQLSPVLSPGAFNESPALKIVSSSSVSNFQQGSKQIGVIRPMVTNKNLPVSSGVTGREMEKNLINREKLNDQPKNKVLVKKKIDDIIEGVNVKEKTSNSEKNVLPSKLRSTKSGGDHTQNIMVFNFSNRKDPPPDYIPDDGLNLAPKNKFKGGEGVLILGVAGESSTDELGGGPPSPCNVTFEGANVLINGRSNLRKQPRANKLRISFDDSATTTFEYPSESSLMDAEEEHFQSMDGKASSPSGLPLAPPSGPTPGVPVPLGGSSLASYTPSKVHLGSEDFQLGVTRANPAGAAVDPISKASDSSSANSADLEQEEYLKPAEESETVAWSAETTADLLF</sequence>
<evidence type="ECO:0000256" key="6">
    <source>
        <dbReference type="ARBA" id="ARBA00023136"/>
    </source>
</evidence>
<name>A0AAN9VUV2_9ORTH</name>
<evidence type="ECO:0000256" key="7">
    <source>
        <dbReference type="ARBA" id="ARBA00023242"/>
    </source>
</evidence>
<feature type="region of interest" description="Disordered" evidence="8">
    <location>
        <begin position="353"/>
        <end position="380"/>
    </location>
</feature>
<evidence type="ECO:0000256" key="2">
    <source>
        <dbReference type="ARBA" id="ARBA00004269"/>
    </source>
</evidence>
<dbReference type="Proteomes" id="UP001378592">
    <property type="component" value="Unassembled WGS sequence"/>
</dbReference>
<dbReference type="InterPro" id="IPR019130">
    <property type="entry name" value="Macoilin"/>
</dbReference>
<evidence type="ECO:0000256" key="8">
    <source>
        <dbReference type="SAM" id="MobiDB-lite"/>
    </source>
</evidence>
<dbReference type="GO" id="GO:0030867">
    <property type="term" value="C:rough endoplasmic reticulum membrane"/>
    <property type="evidence" value="ECO:0007669"/>
    <property type="project" value="UniProtKB-SubCell"/>
</dbReference>
<keyword evidence="6" id="KW-0472">Membrane</keyword>
<accession>A0AAN9VUV2</accession>
<feature type="compositionally biased region" description="Low complexity" evidence="8">
    <location>
        <begin position="455"/>
        <end position="465"/>
    </location>
</feature>
<evidence type="ECO:0000256" key="1">
    <source>
        <dbReference type="ARBA" id="ARBA00004232"/>
    </source>
</evidence>
<dbReference type="EMBL" id="JAZDUA010000096">
    <property type="protein sequence ID" value="KAK7868372.1"/>
    <property type="molecule type" value="Genomic_DNA"/>
</dbReference>
<dbReference type="AlphaFoldDB" id="A0AAN9VUV2"/>
<feature type="region of interest" description="Disordered" evidence="8">
    <location>
        <begin position="801"/>
        <end position="852"/>
    </location>
</feature>
<keyword evidence="4" id="KW-0256">Endoplasmic reticulum</keyword>
<feature type="region of interest" description="Disordered" evidence="8">
    <location>
        <begin position="392"/>
        <end position="483"/>
    </location>
</feature>
<feature type="region of interest" description="Disordered" evidence="8">
    <location>
        <begin position="876"/>
        <end position="921"/>
    </location>
</feature>
<feature type="region of interest" description="Disordered" evidence="8">
    <location>
        <begin position="173"/>
        <end position="195"/>
    </location>
</feature>
<keyword evidence="5" id="KW-1133">Transmembrane helix</keyword>
<dbReference type="GO" id="GO:0006935">
    <property type="term" value="P:chemotaxis"/>
    <property type="evidence" value="ECO:0007669"/>
    <property type="project" value="TreeGrafter"/>
</dbReference>
<keyword evidence="3" id="KW-0812">Transmembrane</keyword>
<feature type="region of interest" description="Disordered" evidence="8">
    <location>
        <begin position="679"/>
        <end position="698"/>
    </location>
</feature>
<feature type="region of interest" description="Disordered" evidence="8">
    <location>
        <begin position="259"/>
        <end position="280"/>
    </location>
</feature>
<evidence type="ECO:0000256" key="4">
    <source>
        <dbReference type="ARBA" id="ARBA00022824"/>
    </source>
</evidence>
<reference evidence="9 10" key="1">
    <citation type="submission" date="2024-03" db="EMBL/GenBank/DDBJ databases">
        <title>The genome assembly and annotation of the cricket Gryllus longicercus Weissman &amp; Gray.</title>
        <authorList>
            <person name="Szrajer S."/>
            <person name="Gray D."/>
            <person name="Ylla G."/>
        </authorList>
    </citation>
    <scope>NUCLEOTIDE SEQUENCE [LARGE SCALE GENOMIC DNA]</scope>
    <source>
        <strain evidence="9">DAG 2021-001</strain>
        <tissue evidence="9">Whole body minus gut</tissue>
    </source>
</reference>
<keyword evidence="10" id="KW-1185">Reference proteome</keyword>
<evidence type="ECO:0000256" key="3">
    <source>
        <dbReference type="ARBA" id="ARBA00022692"/>
    </source>
</evidence>
<evidence type="ECO:0000313" key="10">
    <source>
        <dbReference type="Proteomes" id="UP001378592"/>
    </source>
</evidence>
<keyword evidence="7" id="KW-0539">Nucleus</keyword>
<dbReference type="PANTHER" id="PTHR13289:SF3">
    <property type="entry name" value="BIFOCAL, ISOFORM F"/>
    <property type="match status" value="1"/>
</dbReference>
<comment type="caution">
    <text evidence="9">The sequence shown here is derived from an EMBL/GenBank/DDBJ whole genome shotgun (WGS) entry which is preliminary data.</text>
</comment>
<dbReference type="GO" id="GO:0023041">
    <property type="term" value="P:neuronal signal transduction"/>
    <property type="evidence" value="ECO:0007669"/>
    <property type="project" value="InterPro"/>
</dbReference>
<dbReference type="GO" id="GO:0031965">
    <property type="term" value="C:nuclear membrane"/>
    <property type="evidence" value="ECO:0007669"/>
    <property type="project" value="UniProtKB-SubCell"/>
</dbReference>
<organism evidence="9 10">
    <name type="scientific">Gryllus longicercus</name>
    <dbReference type="NCBI Taxonomy" id="2509291"/>
    <lineage>
        <taxon>Eukaryota</taxon>
        <taxon>Metazoa</taxon>
        <taxon>Ecdysozoa</taxon>
        <taxon>Arthropoda</taxon>
        <taxon>Hexapoda</taxon>
        <taxon>Insecta</taxon>
        <taxon>Pterygota</taxon>
        <taxon>Neoptera</taxon>
        <taxon>Polyneoptera</taxon>
        <taxon>Orthoptera</taxon>
        <taxon>Ensifera</taxon>
        <taxon>Gryllidea</taxon>
        <taxon>Grylloidea</taxon>
        <taxon>Gryllidae</taxon>
        <taxon>Gryllinae</taxon>
        <taxon>Gryllus</taxon>
    </lineage>
</organism>
<feature type="compositionally biased region" description="Pro residues" evidence="8">
    <location>
        <begin position="829"/>
        <end position="840"/>
    </location>
</feature>
<feature type="compositionally biased region" description="Low complexity" evidence="8">
    <location>
        <begin position="881"/>
        <end position="893"/>
    </location>
</feature>
<dbReference type="GO" id="GO:0008017">
    <property type="term" value="F:microtubule binding"/>
    <property type="evidence" value="ECO:0007669"/>
    <property type="project" value="TreeGrafter"/>
</dbReference>